<feature type="transmembrane region" description="Helical" evidence="1">
    <location>
        <begin position="123"/>
        <end position="140"/>
    </location>
</feature>
<feature type="transmembrane region" description="Helical" evidence="1">
    <location>
        <begin position="152"/>
        <end position="170"/>
    </location>
</feature>
<proteinExistence type="predicted"/>
<dbReference type="Pfam" id="PF00892">
    <property type="entry name" value="EamA"/>
    <property type="match status" value="2"/>
</dbReference>
<name>A0AA88EW12_RHIRH</name>
<dbReference type="SUPFAM" id="SSF103481">
    <property type="entry name" value="Multidrug resistance efflux transporter EmrE"/>
    <property type="match status" value="2"/>
</dbReference>
<dbReference type="PANTHER" id="PTHR22911">
    <property type="entry name" value="ACYL-MALONYL CONDENSING ENZYME-RELATED"/>
    <property type="match status" value="1"/>
</dbReference>
<organism evidence="3 4">
    <name type="scientific">Rhizobium rhizogenes</name>
    <name type="common">Agrobacterium rhizogenes</name>
    <dbReference type="NCBI Taxonomy" id="359"/>
    <lineage>
        <taxon>Bacteria</taxon>
        <taxon>Pseudomonadati</taxon>
        <taxon>Pseudomonadota</taxon>
        <taxon>Alphaproteobacteria</taxon>
        <taxon>Hyphomicrobiales</taxon>
        <taxon>Rhizobiaceae</taxon>
        <taxon>Rhizobium/Agrobacterium group</taxon>
        <taxon>Rhizobium</taxon>
    </lineage>
</organism>
<feature type="transmembrane region" description="Helical" evidence="1">
    <location>
        <begin position="208"/>
        <end position="228"/>
    </location>
</feature>
<keyword evidence="1" id="KW-1133">Transmembrane helix</keyword>
<feature type="transmembrane region" description="Helical" evidence="1">
    <location>
        <begin position="35"/>
        <end position="55"/>
    </location>
</feature>
<keyword evidence="1" id="KW-0812">Transmembrane</keyword>
<feature type="domain" description="EamA" evidence="2">
    <location>
        <begin position="151"/>
        <end position="278"/>
    </location>
</feature>
<dbReference type="InterPro" id="IPR037185">
    <property type="entry name" value="EmrE-like"/>
</dbReference>
<gene>
    <name evidence="3" type="ORF">DXM27_22780</name>
</gene>
<feature type="transmembrane region" description="Helical" evidence="1">
    <location>
        <begin position="240"/>
        <end position="257"/>
    </location>
</feature>
<comment type="caution">
    <text evidence="3">The sequence shown here is derived from an EMBL/GenBank/DDBJ whole genome shotgun (WGS) entry which is preliminary data.</text>
</comment>
<dbReference type="EMBL" id="QRFF01000008">
    <property type="protein sequence ID" value="KAA3498663.1"/>
    <property type="molecule type" value="Genomic_DNA"/>
</dbReference>
<reference evidence="3 4" key="1">
    <citation type="submission" date="2018-08" db="EMBL/GenBank/DDBJ databases">
        <title>Crown Gall in kiwifruit.</title>
        <authorList>
            <person name="Visnovsky S.B."/>
            <person name="Pitman A.R."/>
        </authorList>
    </citation>
    <scope>NUCLEOTIDE SEQUENCE [LARGE SCALE GENOMIC DNA]</scope>
    <source>
        <strain evidence="3 4">SBV_302_78_2</strain>
    </source>
</reference>
<sequence length="294" mass="31377">MPSPKTGFLYALVAFTIFAAQDGISKHLGSAYPPVFIAMLRYWAFAVFVLLMAARSAGGIRGAVMANRPWLQIGRGVLLAVQIVFSIFSFAIVGLAHSHSIIASAPLIVAALSVPLLGEKVGWRRWCAIFVGFIGVLVILKPDGEGFDNSLIITFIAAFMLALYGVLTRLGSRSDTAMTSFFYTGAAGAAALTLVGPFYWVSLAPYDWGWMLALCITGISGHYCLIKAFELTDAASVQPFSYYQLVLVSIIGVTVYGEVVTSNMVMGAAIVIAAGLFTVWREHVVGRKKSGGAG</sequence>
<dbReference type="RefSeq" id="WP_149901275.1">
    <property type="nucleotide sequence ID" value="NZ_QRFF01000008.1"/>
</dbReference>
<evidence type="ECO:0000256" key="1">
    <source>
        <dbReference type="SAM" id="Phobius"/>
    </source>
</evidence>
<dbReference type="PANTHER" id="PTHR22911:SF103">
    <property type="entry name" value="BLR2811 PROTEIN"/>
    <property type="match status" value="1"/>
</dbReference>
<evidence type="ECO:0000313" key="4">
    <source>
        <dbReference type="Proteomes" id="UP000473658"/>
    </source>
</evidence>
<dbReference type="AlphaFoldDB" id="A0AA88EW12"/>
<feature type="domain" description="EamA" evidence="2">
    <location>
        <begin position="6"/>
        <end position="140"/>
    </location>
</feature>
<dbReference type="Proteomes" id="UP000473658">
    <property type="component" value="Unassembled WGS sequence"/>
</dbReference>
<accession>A0AA88EW12</accession>
<feature type="transmembrane region" description="Helical" evidence="1">
    <location>
        <begin position="76"/>
        <end position="95"/>
    </location>
</feature>
<evidence type="ECO:0000313" key="3">
    <source>
        <dbReference type="EMBL" id="KAA3498663.1"/>
    </source>
</evidence>
<feature type="transmembrane region" description="Helical" evidence="1">
    <location>
        <begin position="263"/>
        <end position="280"/>
    </location>
</feature>
<feature type="transmembrane region" description="Helical" evidence="1">
    <location>
        <begin position="101"/>
        <end position="118"/>
    </location>
</feature>
<keyword evidence="1" id="KW-0472">Membrane</keyword>
<dbReference type="InterPro" id="IPR000620">
    <property type="entry name" value="EamA_dom"/>
</dbReference>
<evidence type="ECO:0000259" key="2">
    <source>
        <dbReference type="Pfam" id="PF00892"/>
    </source>
</evidence>
<protein>
    <submittedName>
        <fullName evidence="3">DMT family transporter</fullName>
    </submittedName>
</protein>
<dbReference type="GO" id="GO:0016020">
    <property type="term" value="C:membrane"/>
    <property type="evidence" value="ECO:0007669"/>
    <property type="project" value="InterPro"/>
</dbReference>
<feature type="transmembrane region" description="Helical" evidence="1">
    <location>
        <begin position="182"/>
        <end position="202"/>
    </location>
</feature>